<protein>
    <submittedName>
        <fullName evidence="2">Uncharacterized protein</fullName>
    </submittedName>
</protein>
<keyword evidence="3" id="KW-1185">Reference proteome</keyword>
<gene>
    <name evidence="2" type="ORF">Tco_0909983</name>
</gene>
<dbReference type="Proteomes" id="UP001151760">
    <property type="component" value="Unassembled WGS sequence"/>
</dbReference>
<sequence>MVAQDRHPDGPTLWGSVAFLDSMAPIPDSSQRTEPGGSLISSALESIISISRVVSWVLLEIYLWIRLGYCFPGDSAVGEGVQATCIAVSSARNRYFSRVVELRVHWLRPARRSGDGVPQGQVCKSDGENPQGQVPPSALAFTLPWAEGSTLTDLYVPGMAEARAECTYSSHVYVTLMYRQPAGYIPESVQSVEISGRCRADYPADRECMMSRRRRRRKHISFPDADLVATLPSPTPNSPTYIEIPELLPLPLRKRDGRVSEAAMWTRDKRSVTSLRPGSGFKEGPNVVKIKMPPNRTPGRMQNTLTDITKSVTSHRNIQAMINGRSLHAALGQHYLSLRHEDAQCTAWSELKNMMIDNILSEGAK</sequence>
<accession>A0ABQ5CRZ9</accession>
<organism evidence="2 3">
    <name type="scientific">Tanacetum coccineum</name>
    <dbReference type="NCBI Taxonomy" id="301880"/>
    <lineage>
        <taxon>Eukaryota</taxon>
        <taxon>Viridiplantae</taxon>
        <taxon>Streptophyta</taxon>
        <taxon>Embryophyta</taxon>
        <taxon>Tracheophyta</taxon>
        <taxon>Spermatophyta</taxon>
        <taxon>Magnoliopsida</taxon>
        <taxon>eudicotyledons</taxon>
        <taxon>Gunneridae</taxon>
        <taxon>Pentapetalae</taxon>
        <taxon>asterids</taxon>
        <taxon>campanulids</taxon>
        <taxon>Asterales</taxon>
        <taxon>Asteraceae</taxon>
        <taxon>Asteroideae</taxon>
        <taxon>Anthemideae</taxon>
        <taxon>Anthemidinae</taxon>
        <taxon>Tanacetum</taxon>
    </lineage>
</organism>
<evidence type="ECO:0000313" key="3">
    <source>
        <dbReference type="Proteomes" id="UP001151760"/>
    </source>
</evidence>
<reference evidence="2" key="2">
    <citation type="submission" date="2022-01" db="EMBL/GenBank/DDBJ databases">
        <authorList>
            <person name="Yamashiro T."/>
            <person name="Shiraishi A."/>
            <person name="Satake H."/>
            <person name="Nakayama K."/>
        </authorList>
    </citation>
    <scope>NUCLEOTIDE SEQUENCE</scope>
</reference>
<comment type="caution">
    <text evidence="2">The sequence shown here is derived from an EMBL/GenBank/DDBJ whole genome shotgun (WGS) entry which is preliminary data.</text>
</comment>
<evidence type="ECO:0000313" key="2">
    <source>
        <dbReference type="EMBL" id="GJT29708.1"/>
    </source>
</evidence>
<evidence type="ECO:0000256" key="1">
    <source>
        <dbReference type="SAM" id="MobiDB-lite"/>
    </source>
</evidence>
<proteinExistence type="predicted"/>
<reference evidence="2" key="1">
    <citation type="journal article" date="2022" name="Int. J. Mol. Sci.">
        <title>Draft Genome of Tanacetum Coccineum: Genomic Comparison of Closely Related Tanacetum-Family Plants.</title>
        <authorList>
            <person name="Yamashiro T."/>
            <person name="Shiraishi A."/>
            <person name="Nakayama K."/>
            <person name="Satake H."/>
        </authorList>
    </citation>
    <scope>NUCLEOTIDE SEQUENCE</scope>
</reference>
<dbReference type="EMBL" id="BQNB010014565">
    <property type="protein sequence ID" value="GJT29708.1"/>
    <property type="molecule type" value="Genomic_DNA"/>
</dbReference>
<name>A0ABQ5CRZ9_9ASTR</name>
<feature type="region of interest" description="Disordered" evidence="1">
    <location>
        <begin position="111"/>
        <end position="133"/>
    </location>
</feature>